<comment type="caution">
    <text evidence="1">The sequence shown here is derived from an EMBL/GenBank/DDBJ whole genome shotgun (WGS) entry which is preliminary data.</text>
</comment>
<feature type="non-terminal residue" evidence="1">
    <location>
        <position position="1"/>
    </location>
</feature>
<dbReference type="AlphaFoldDB" id="K0R4E7"/>
<dbReference type="CDD" id="cd09272">
    <property type="entry name" value="RNase_HI_RT_Ty1"/>
    <property type="match status" value="1"/>
</dbReference>
<reference evidence="1 2" key="1">
    <citation type="journal article" date="2012" name="Genome Biol.">
        <title>Genome and low-iron response of an oceanic diatom adapted to chronic iron limitation.</title>
        <authorList>
            <person name="Lommer M."/>
            <person name="Specht M."/>
            <person name="Roy A.S."/>
            <person name="Kraemer L."/>
            <person name="Andreson R."/>
            <person name="Gutowska M.A."/>
            <person name="Wolf J."/>
            <person name="Bergner S.V."/>
            <person name="Schilhabel M.B."/>
            <person name="Klostermeier U.C."/>
            <person name="Beiko R.G."/>
            <person name="Rosenstiel P."/>
            <person name="Hippler M."/>
            <person name="Laroche J."/>
        </authorList>
    </citation>
    <scope>NUCLEOTIDE SEQUENCE [LARGE SCALE GENOMIC DNA]</scope>
    <source>
        <strain evidence="1 2">CCMP1005</strain>
    </source>
</reference>
<evidence type="ECO:0008006" key="3">
    <source>
        <dbReference type="Google" id="ProtNLM"/>
    </source>
</evidence>
<protein>
    <recommendedName>
        <fullName evidence="3">Reverse transcriptase Ty1/copia-type domain-containing protein</fullName>
    </recommendedName>
</protein>
<sequence>AMKVAMEYVRGLRYKLRMMGMPVSEPAYVLGDNQSVLANTSNPGSVLKKKSAAIAYCFVREGCARDEWRTGYINTNYNVADLFTKPLPSGEKRDRFISCLLHYLVRRAD</sequence>
<evidence type="ECO:0000313" key="2">
    <source>
        <dbReference type="Proteomes" id="UP000266841"/>
    </source>
</evidence>
<dbReference type="OMA" id="WRTGYIN"/>
<organism evidence="1 2">
    <name type="scientific">Thalassiosira oceanica</name>
    <name type="common">Marine diatom</name>
    <dbReference type="NCBI Taxonomy" id="159749"/>
    <lineage>
        <taxon>Eukaryota</taxon>
        <taxon>Sar</taxon>
        <taxon>Stramenopiles</taxon>
        <taxon>Ochrophyta</taxon>
        <taxon>Bacillariophyta</taxon>
        <taxon>Coscinodiscophyceae</taxon>
        <taxon>Thalassiosirophycidae</taxon>
        <taxon>Thalassiosirales</taxon>
        <taxon>Thalassiosiraceae</taxon>
        <taxon>Thalassiosira</taxon>
    </lineage>
</organism>
<evidence type="ECO:0000313" key="1">
    <source>
        <dbReference type="EMBL" id="EJK47958.1"/>
    </source>
</evidence>
<dbReference type="Proteomes" id="UP000266841">
    <property type="component" value="Unassembled WGS sequence"/>
</dbReference>
<dbReference type="EMBL" id="AGNL01046429">
    <property type="protein sequence ID" value="EJK47958.1"/>
    <property type="molecule type" value="Genomic_DNA"/>
</dbReference>
<dbReference type="OrthoDB" id="39557at2759"/>
<keyword evidence="2" id="KW-1185">Reference proteome</keyword>
<proteinExistence type="predicted"/>
<gene>
    <name evidence="1" type="ORF">THAOC_33284</name>
</gene>
<accession>K0R4E7</accession>
<name>K0R4E7_THAOC</name>